<feature type="compositionally biased region" description="Polar residues" evidence="1">
    <location>
        <begin position="141"/>
        <end position="153"/>
    </location>
</feature>
<dbReference type="PANTHER" id="PTHR36302">
    <property type="entry name" value="BLR7088 PROTEIN"/>
    <property type="match status" value="1"/>
</dbReference>
<protein>
    <submittedName>
        <fullName evidence="3">Copper chaperone PCu(A)C</fullName>
    </submittedName>
</protein>
<keyword evidence="2" id="KW-0732">Signal</keyword>
<feature type="signal peptide" evidence="2">
    <location>
        <begin position="1"/>
        <end position="20"/>
    </location>
</feature>
<keyword evidence="4" id="KW-1185">Reference proteome</keyword>
<evidence type="ECO:0000256" key="2">
    <source>
        <dbReference type="SAM" id="SignalP"/>
    </source>
</evidence>
<name>A0ABY4EAE4_VITST</name>
<dbReference type="SUPFAM" id="SSF110087">
    <property type="entry name" value="DR1885-like metal-binding protein"/>
    <property type="match status" value="1"/>
</dbReference>
<dbReference type="InterPro" id="IPR058248">
    <property type="entry name" value="Lxx211020-like"/>
</dbReference>
<sequence length="161" mass="17304">MLKKWMAAAVLVAISASAQAQVVADAAWSRMTAATAPTGVVFMQLHNTGKEADALVSATTPVAKKVELHNHIHDNGVMRMRQVAQIEVAAEGHVTLQPGGLHVMLMGLKQPLKLQQTFPLVLKYASGRSQTVTVTVNNGEGMVSTHQKNGAHSQNEHHNHH</sequence>
<dbReference type="Pfam" id="PF04314">
    <property type="entry name" value="PCuAC"/>
    <property type="match status" value="1"/>
</dbReference>
<reference evidence="3" key="2">
    <citation type="journal article" date="2022" name="Res Sq">
        <title>Evolution of multicellular longitudinally dividing oral cavity symbionts (Neisseriaceae).</title>
        <authorList>
            <person name="Nyongesa S."/>
            <person name="Weber P."/>
            <person name="Bernet E."/>
            <person name="Pullido F."/>
            <person name="Nieckarz M."/>
            <person name="Delaby M."/>
            <person name="Nieves C."/>
            <person name="Viehboeck T."/>
            <person name="Krause N."/>
            <person name="Rivera-Millot A."/>
            <person name="Nakamura A."/>
            <person name="Vischer N."/>
            <person name="VanNieuwenhze M."/>
            <person name="Brun Y."/>
            <person name="Cava F."/>
            <person name="Bulgheresi S."/>
            <person name="Veyrier F."/>
        </authorList>
    </citation>
    <scope>NUCLEOTIDE SEQUENCE</scope>
    <source>
        <strain evidence="3">SAG 1488-6</strain>
    </source>
</reference>
<gene>
    <name evidence="3" type="ORF">LVJ81_07525</name>
</gene>
<evidence type="ECO:0000313" key="4">
    <source>
        <dbReference type="Proteomes" id="UP000832034"/>
    </source>
</evidence>
<feature type="region of interest" description="Disordered" evidence="1">
    <location>
        <begin position="141"/>
        <end position="161"/>
    </location>
</feature>
<evidence type="ECO:0000313" key="3">
    <source>
        <dbReference type="EMBL" id="UOO91518.1"/>
    </source>
</evidence>
<dbReference type="Proteomes" id="UP000832034">
    <property type="component" value="Chromosome"/>
</dbReference>
<dbReference type="PANTHER" id="PTHR36302:SF1">
    <property type="entry name" value="COPPER CHAPERONE PCU(A)C"/>
    <property type="match status" value="1"/>
</dbReference>
<dbReference type="InterPro" id="IPR036182">
    <property type="entry name" value="PCuAC_sf"/>
</dbReference>
<dbReference type="RefSeq" id="WP_019959025.1">
    <property type="nucleotide sequence ID" value="NZ_CP091512.1"/>
</dbReference>
<organism evidence="3 4">
    <name type="scientific">Vitreoscilla stercoraria</name>
    <dbReference type="NCBI Taxonomy" id="61"/>
    <lineage>
        <taxon>Bacteria</taxon>
        <taxon>Pseudomonadati</taxon>
        <taxon>Pseudomonadota</taxon>
        <taxon>Betaproteobacteria</taxon>
        <taxon>Neisseriales</taxon>
        <taxon>Neisseriaceae</taxon>
        <taxon>Vitreoscilla</taxon>
    </lineage>
</organism>
<reference evidence="3" key="1">
    <citation type="submission" date="2021-12" db="EMBL/GenBank/DDBJ databases">
        <authorList>
            <person name="Veyrier F.J."/>
        </authorList>
    </citation>
    <scope>NUCLEOTIDE SEQUENCE</scope>
    <source>
        <strain evidence="3">SAG 1488-6</strain>
    </source>
</reference>
<accession>A0ABY4EAE4</accession>
<dbReference type="Gene3D" id="2.60.40.1890">
    <property type="entry name" value="PCu(A)C copper chaperone"/>
    <property type="match status" value="1"/>
</dbReference>
<dbReference type="EMBL" id="CP091512">
    <property type="protein sequence ID" value="UOO91518.1"/>
    <property type="molecule type" value="Genomic_DNA"/>
</dbReference>
<feature type="chain" id="PRO_5046132265" evidence="2">
    <location>
        <begin position="21"/>
        <end position="161"/>
    </location>
</feature>
<evidence type="ECO:0000256" key="1">
    <source>
        <dbReference type="SAM" id="MobiDB-lite"/>
    </source>
</evidence>
<dbReference type="InterPro" id="IPR007410">
    <property type="entry name" value="LpqE-like"/>
</dbReference>
<proteinExistence type="predicted"/>